<comment type="caution">
    <text evidence="1">The sequence shown here is derived from an EMBL/GenBank/DDBJ whole genome shotgun (WGS) entry which is preliminary data.</text>
</comment>
<sequence length="80" mass="8925">MSKYLAHRCDYNSFDSLLSPSIISIGIRNSQASRARESFTNFESNEKIGSVITLIGSTSKESHIHHRNDIVSKGCTCTIY</sequence>
<evidence type="ECO:0000313" key="2">
    <source>
        <dbReference type="Proteomes" id="UP001162131"/>
    </source>
</evidence>
<dbReference type="AlphaFoldDB" id="A0AAU9IPG9"/>
<proteinExistence type="predicted"/>
<keyword evidence="2" id="KW-1185">Reference proteome</keyword>
<protein>
    <submittedName>
        <fullName evidence="1">Uncharacterized protein</fullName>
    </submittedName>
</protein>
<evidence type="ECO:0000313" key="1">
    <source>
        <dbReference type="EMBL" id="CAG9316716.1"/>
    </source>
</evidence>
<name>A0AAU9IPG9_9CILI</name>
<gene>
    <name evidence="1" type="ORF">BSTOLATCC_MIC16821</name>
</gene>
<accession>A0AAU9IPG9</accession>
<dbReference type="EMBL" id="CAJZBQ010000016">
    <property type="protein sequence ID" value="CAG9316716.1"/>
    <property type="molecule type" value="Genomic_DNA"/>
</dbReference>
<reference evidence="1" key="1">
    <citation type="submission" date="2021-09" db="EMBL/GenBank/DDBJ databases">
        <authorList>
            <consortium name="AG Swart"/>
            <person name="Singh M."/>
            <person name="Singh A."/>
            <person name="Seah K."/>
            <person name="Emmerich C."/>
        </authorList>
    </citation>
    <scope>NUCLEOTIDE SEQUENCE</scope>
    <source>
        <strain evidence="1">ATCC30299</strain>
    </source>
</reference>
<organism evidence="1 2">
    <name type="scientific">Blepharisma stoltei</name>
    <dbReference type="NCBI Taxonomy" id="1481888"/>
    <lineage>
        <taxon>Eukaryota</taxon>
        <taxon>Sar</taxon>
        <taxon>Alveolata</taxon>
        <taxon>Ciliophora</taxon>
        <taxon>Postciliodesmatophora</taxon>
        <taxon>Heterotrichea</taxon>
        <taxon>Heterotrichida</taxon>
        <taxon>Blepharismidae</taxon>
        <taxon>Blepharisma</taxon>
    </lineage>
</organism>
<dbReference type="Proteomes" id="UP001162131">
    <property type="component" value="Unassembled WGS sequence"/>
</dbReference>